<comment type="caution">
    <text evidence="1">The sequence shown here is derived from an EMBL/GenBank/DDBJ whole genome shotgun (WGS) entry which is preliminary data.</text>
</comment>
<organism evidence="1 2">
    <name type="scientific">Massilia soli</name>
    <dbReference type="NCBI Taxonomy" id="2792854"/>
    <lineage>
        <taxon>Bacteria</taxon>
        <taxon>Pseudomonadati</taxon>
        <taxon>Pseudomonadota</taxon>
        <taxon>Betaproteobacteria</taxon>
        <taxon>Burkholderiales</taxon>
        <taxon>Oxalobacteraceae</taxon>
        <taxon>Telluria group</taxon>
        <taxon>Massilia</taxon>
    </lineage>
</organism>
<evidence type="ECO:0000313" key="1">
    <source>
        <dbReference type="EMBL" id="MBZ2206369.1"/>
    </source>
</evidence>
<gene>
    <name evidence="1" type="ORF">I4X03_003735</name>
</gene>
<protein>
    <submittedName>
        <fullName evidence="1">Uncharacterized protein</fullName>
    </submittedName>
</protein>
<sequence>MKNFGKSPFELLAIITAVGVIFGAGFSALNSSQSTNESRPQVRELDTNELSILSAKGLKGNCISAYQVGLHHLYFSLDDHLAVTFFRIAAKCKNPDAYASLITLLAGRQEFDEEVDQALTTLAKIDPELAKRAETEIGLRRDERLRSR</sequence>
<evidence type="ECO:0000313" key="2">
    <source>
        <dbReference type="Proteomes" id="UP000809349"/>
    </source>
</evidence>
<reference evidence="1 2" key="2">
    <citation type="submission" date="2021-08" db="EMBL/GenBank/DDBJ databases">
        <title>Massilia sp. R798.</title>
        <authorList>
            <person name="Baek J.H."/>
            <person name="Jung H.S."/>
            <person name="Kim K.R."/>
            <person name="Jeon C.O."/>
        </authorList>
    </citation>
    <scope>NUCLEOTIDE SEQUENCE [LARGE SCALE GENOMIC DNA]</scope>
    <source>
        <strain evidence="1 2">R798</strain>
    </source>
</reference>
<dbReference type="Proteomes" id="UP000809349">
    <property type="component" value="Unassembled WGS sequence"/>
</dbReference>
<keyword evidence="2" id="KW-1185">Reference proteome</keyword>
<dbReference type="EMBL" id="JAFBIL020000001">
    <property type="protein sequence ID" value="MBZ2206369.1"/>
    <property type="molecule type" value="Genomic_DNA"/>
</dbReference>
<accession>A0ABS7SJS6</accession>
<dbReference type="RefSeq" id="WP_223465815.1">
    <property type="nucleotide sequence ID" value="NZ_JAFBIL020000001.1"/>
</dbReference>
<name>A0ABS7SJS6_9BURK</name>
<reference evidence="1 2" key="1">
    <citation type="submission" date="2021-01" db="EMBL/GenBank/DDBJ databases">
        <authorList>
            <person name="Ruan W."/>
            <person name="Khan S.A."/>
            <person name="Jeon C.O."/>
        </authorList>
    </citation>
    <scope>NUCLEOTIDE SEQUENCE [LARGE SCALE GENOMIC DNA]</scope>
    <source>
        <strain evidence="1 2">R798</strain>
    </source>
</reference>
<proteinExistence type="predicted"/>